<organism evidence="7 8">
    <name type="scientific">Rhynchosporium secalis</name>
    <name type="common">Barley scald fungus</name>
    <dbReference type="NCBI Taxonomy" id="38038"/>
    <lineage>
        <taxon>Eukaryota</taxon>
        <taxon>Fungi</taxon>
        <taxon>Dikarya</taxon>
        <taxon>Ascomycota</taxon>
        <taxon>Pezizomycotina</taxon>
        <taxon>Leotiomycetes</taxon>
        <taxon>Helotiales</taxon>
        <taxon>Ploettnerulaceae</taxon>
        <taxon>Rhynchosporium</taxon>
    </lineage>
</organism>
<dbReference type="GO" id="GO:0000976">
    <property type="term" value="F:transcription cis-regulatory region binding"/>
    <property type="evidence" value="ECO:0007669"/>
    <property type="project" value="TreeGrafter"/>
</dbReference>
<feature type="compositionally biased region" description="Polar residues" evidence="4">
    <location>
        <begin position="977"/>
        <end position="1002"/>
    </location>
</feature>
<dbReference type="SUPFAM" id="SSF48371">
    <property type="entry name" value="ARM repeat"/>
    <property type="match status" value="1"/>
</dbReference>
<evidence type="ECO:0000313" key="7">
    <source>
        <dbReference type="EMBL" id="CZT50095.1"/>
    </source>
</evidence>
<dbReference type="SUPFAM" id="SSF46689">
    <property type="entry name" value="Homeodomain-like"/>
    <property type="match status" value="1"/>
</dbReference>
<feature type="region of interest" description="Disordered" evidence="4">
    <location>
        <begin position="931"/>
        <end position="1522"/>
    </location>
</feature>
<feature type="compositionally biased region" description="Basic residues" evidence="4">
    <location>
        <begin position="105"/>
        <end position="116"/>
    </location>
</feature>
<feature type="compositionally biased region" description="Basic and acidic residues" evidence="4">
    <location>
        <begin position="1242"/>
        <end position="1257"/>
    </location>
</feature>
<feature type="compositionally biased region" description="Basic residues" evidence="4">
    <location>
        <begin position="1037"/>
        <end position="1046"/>
    </location>
</feature>
<feature type="compositionally biased region" description="Polar residues" evidence="4">
    <location>
        <begin position="199"/>
        <end position="213"/>
    </location>
</feature>
<dbReference type="InterPro" id="IPR016024">
    <property type="entry name" value="ARM-type_fold"/>
</dbReference>
<feature type="region of interest" description="Disordered" evidence="4">
    <location>
        <begin position="1"/>
        <end position="156"/>
    </location>
</feature>
<feature type="compositionally biased region" description="Acidic residues" evidence="4">
    <location>
        <begin position="942"/>
        <end position="976"/>
    </location>
</feature>
<evidence type="ECO:0000259" key="6">
    <source>
        <dbReference type="PROSITE" id="PS51294"/>
    </source>
</evidence>
<feature type="compositionally biased region" description="Low complexity" evidence="4">
    <location>
        <begin position="121"/>
        <end position="136"/>
    </location>
</feature>
<feature type="compositionally biased region" description="Acidic residues" evidence="4">
    <location>
        <begin position="1156"/>
        <end position="1165"/>
    </location>
</feature>
<feature type="compositionally biased region" description="Acidic residues" evidence="4">
    <location>
        <begin position="1229"/>
        <end position="1240"/>
    </location>
</feature>
<reference evidence="8" key="1">
    <citation type="submission" date="2016-03" db="EMBL/GenBank/DDBJ databases">
        <authorList>
            <person name="Guldener U."/>
        </authorList>
    </citation>
    <scope>NUCLEOTIDE SEQUENCE [LARGE SCALE GENOMIC DNA]</scope>
</reference>
<dbReference type="InterPro" id="IPR051651">
    <property type="entry name" value="DMTF1_DNA-bind_reg"/>
</dbReference>
<dbReference type="Proteomes" id="UP000177625">
    <property type="component" value="Unassembled WGS sequence"/>
</dbReference>
<dbReference type="GO" id="GO:0005634">
    <property type="term" value="C:nucleus"/>
    <property type="evidence" value="ECO:0007669"/>
    <property type="project" value="UniProtKB-SubCell"/>
</dbReference>
<keyword evidence="3" id="KW-0539">Nucleus</keyword>
<feature type="compositionally biased region" description="Polar residues" evidence="4">
    <location>
        <begin position="458"/>
        <end position="467"/>
    </location>
</feature>
<protein>
    <submittedName>
        <fullName evidence="7">Uncharacterized protein</fullName>
    </submittedName>
</protein>
<evidence type="ECO:0000256" key="4">
    <source>
        <dbReference type="SAM" id="MobiDB-lite"/>
    </source>
</evidence>
<feature type="compositionally biased region" description="Polar residues" evidence="4">
    <location>
        <begin position="1283"/>
        <end position="1292"/>
    </location>
</feature>
<proteinExistence type="predicted"/>
<dbReference type="InterPro" id="IPR009057">
    <property type="entry name" value="Homeodomain-like_sf"/>
</dbReference>
<dbReference type="Pfam" id="PF13921">
    <property type="entry name" value="Myb_DNA-bind_6"/>
    <property type="match status" value="1"/>
</dbReference>
<keyword evidence="8" id="KW-1185">Reference proteome</keyword>
<evidence type="ECO:0000256" key="2">
    <source>
        <dbReference type="ARBA" id="ARBA00023125"/>
    </source>
</evidence>
<comment type="subcellular location">
    <subcellularLocation>
        <location evidence="1">Nucleus</location>
    </subcellularLocation>
</comment>
<feature type="compositionally biased region" description="Basic and acidic residues" evidence="4">
    <location>
        <begin position="19"/>
        <end position="29"/>
    </location>
</feature>
<name>A0A1E1MMY1_RHYSE</name>
<dbReference type="PROSITE" id="PS51294">
    <property type="entry name" value="HTH_MYB"/>
    <property type="match status" value="1"/>
</dbReference>
<accession>A0A1E1MMY1</accession>
<feature type="compositionally biased region" description="Low complexity" evidence="4">
    <location>
        <begin position="314"/>
        <end position="325"/>
    </location>
</feature>
<dbReference type="InterPro" id="IPR017930">
    <property type="entry name" value="Myb_dom"/>
</dbReference>
<feature type="compositionally biased region" description="Acidic residues" evidence="4">
    <location>
        <begin position="1271"/>
        <end position="1280"/>
    </location>
</feature>
<dbReference type="GO" id="GO:0003700">
    <property type="term" value="F:DNA-binding transcription factor activity"/>
    <property type="evidence" value="ECO:0007669"/>
    <property type="project" value="TreeGrafter"/>
</dbReference>
<feature type="compositionally biased region" description="Polar residues" evidence="4">
    <location>
        <begin position="276"/>
        <end position="297"/>
    </location>
</feature>
<evidence type="ECO:0000256" key="1">
    <source>
        <dbReference type="ARBA" id="ARBA00004123"/>
    </source>
</evidence>
<feature type="compositionally biased region" description="Polar residues" evidence="4">
    <location>
        <begin position="9"/>
        <end position="18"/>
    </location>
</feature>
<feature type="compositionally biased region" description="Gly residues" evidence="4">
    <location>
        <begin position="1486"/>
        <end position="1498"/>
    </location>
</feature>
<feature type="region of interest" description="Disordered" evidence="4">
    <location>
        <begin position="178"/>
        <end position="432"/>
    </location>
</feature>
<dbReference type="CDD" id="cd00167">
    <property type="entry name" value="SANT"/>
    <property type="match status" value="1"/>
</dbReference>
<feature type="compositionally biased region" description="Polar residues" evidence="4">
    <location>
        <begin position="595"/>
        <end position="604"/>
    </location>
</feature>
<evidence type="ECO:0000313" key="8">
    <source>
        <dbReference type="Proteomes" id="UP000177625"/>
    </source>
</evidence>
<gene>
    <name evidence="7" type="ORF">RSE6_11023</name>
</gene>
<dbReference type="Gene3D" id="1.10.10.60">
    <property type="entry name" value="Homeodomain-like"/>
    <property type="match status" value="1"/>
</dbReference>
<dbReference type="PROSITE" id="PS50090">
    <property type="entry name" value="MYB_LIKE"/>
    <property type="match status" value="2"/>
</dbReference>
<feature type="compositionally biased region" description="Polar residues" evidence="4">
    <location>
        <begin position="1399"/>
        <end position="1411"/>
    </location>
</feature>
<feature type="compositionally biased region" description="Polar residues" evidence="4">
    <location>
        <begin position="147"/>
        <end position="156"/>
    </location>
</feature>
<feature type="domain" description="Myb-like" evidence="5">
    <location>
        <begin position="682"/>
        <end position="726"/>
    </location>
</feature>
<sequence length="1522" mass="169016">MIKLIKGMFSSSAPAPTSSDHKEGEKEDAANETLDSEAQDDTGAHENNKEASRVIPPNTDTMEPPSLPNGTPRAGNRAAVTSSAVKGSSAKKNKGKMSTDARYIKNQKKKERKQKKRDAADSSVLDSSVMDSSVMGDDTEPLGMGRRNSNLEESFVSPNLSRRMGALFGELPVSQAVMAPPKPKMSKKAKKAAKKQLKDQANTTTGLASQLPQESKPMEEETQDLQTVIRQAQLVKNKEKTAQEAVKSVPVAESEESRSRRQSQSDEVGLVEETEMTNQEAQVTYQRPLQESITAPQDENDSLPLRPPPTPALSSPSQYQEPSQPTAEDIAEAEAQIRSNAWSTGDIKSDPEEDDDDEPIQPSRKARGKRKAFTPIVKPSAKRRKSKETEESLPTLASYGFVASNTPSQTEEDQAAGDGSPSASLEPSILGQEAANIFRSQMEEFRTPVPEIPASPSIAVNSSQQRRPTPAFTPINPQKRLAGVVIQVPARSPYELPPSSQPHSESEPELPREQSQPQTQTQPESDPEPEQSQKPPSPTERRKRRLPTGGPDSSQVKPKIPRRLRNKSELALEPAKSMTPKQSASKAKTPKSRTPKASGSSKATPASKGTRLSSDDVKSIEDAVEAYREQNDLKQVDLNARIQDETKNNPEFWTYMYEETPHLPRVKIQNHCRRNFHNFESRRSWNEEADQDLKDAYERNPRKWKQIGAELNRFSEDCKDRWRNYVVCGDKLKKEHWTRGEEEKLRDIIEDLLSLILKDEGRDWEDLTENDQTKLDWLKVSEKMDHARSRLQCQTKWKAILEREDSTTKDPVAKKPISETAWRLEVAVKIARTMKAKEKLALLYLVRDSKAGKEGTIPWTAIQKELGVRGRRMAFRVCYRNMKLHVPGNKKMKLQEIVSALIDLYEAASPREPKGFNNFISAGIYNDARKLKRSSRSVSKDNDDDEDEDDDEADEEEEEEEEEEDEDEEEEEDELEQSVSAEKQISTQKKQRASSVKNSNGEGPSKPTPRLHLNKGRKAAMLSEMDQENDHTPVKTRSPKKLRSRMKVLGQKESQESQAGSGSGNADDIGEAFQAVKSSQATGRSPRVAKKPIVGARTSRGGQKKSEKWAYESEDEDEAIEPVVMDDVEAGRSKIDLGEVVGDGGVDGNEDAQVQQEDEDMDQDENSVQRPDIAMDQDEESVQPDIDTDQDEDSVQPDIDTDQDEDSVQPDIDTDQDEDSVQPDINTDHDEDSVQPDIDMDASNHELEVAESDHNIDDAAPLNGHVKSSNEDEIEDEDKQDDFPSTNHNTESVDLDEASHITPFREIENSFPDETGINDVDEQRGVDGEESNQESEDWMRLMGDEADGNGEAKGDIEMNGDGNGIEDADSGSEYGSPKRRVSSRNGLSSKENPRETSYFGRSSRNGNSQPNGGLDIEDSSDDGESDVGIPAKITPKPFLRNGFRQDTGSQVSRLGSEDEDSSSDDSDENIPHTPKEKKFFPSTQGRGMGMSSGMGAGLGTEKTRGMLRSGRLARGQGRSVEL</sequence>
<feature type="compositionally biased region" description="Acidic residues" evidence="4">
    <location>
        <begin position="1175"/>
        <end position="1221"/>
    </location>
</feature>
<evidence type="ECO:0000256" key="3">
    <source>
        <dbReference type="ARBA" id="ARBA00023242"/>
    </source>
</evidence>
<keyword evidence="2" id="KW-0238">DNA-binding</keyword>
<feature type="region of interest" description="Disordered" evidence="4">
    <location>
        <begin position="450"/>
        <end position="617"/>
    </location>
</feature>
<dbReference type="PANTHER" id="PTHR46380:SF2">
    <property type="entry name" value="CYCLIN-D-BINDING MYB-LIKE TRANSCRIPTION FACTOR 1"/>
    <property type="match status" value="1"/>
</dbReference>
<feature type="compositionally biased region" description="Acidic residues" evidence="4">
    <location>
        <begin position="1112"/>
        <end position="1128"/>
    </location>
</feature>
<feature type="domain" description="Myb-like" evidence="5">
    <location>
        <begin position="729"/>
        <end position="801"/>
    </location>
</feature>
<feature type="compositionally biased region" description="Basic and acidic residues" evidence="4">
    <location>
        <begin position="1469"/>
        <end position="1479"/>
    </location>
</feature>
<dbReference type="PANTHER" id="PTHR46380">
    <property type="entry name" value="CYCLIN-D-BINDING MYB-LIKE TRANSCRIPTION FACTOR 1"/>
    <property type="match status" value="1"/>
</dbReference>
<feature type="compositionally biased region" description="Basic and acidic residues" evidence="4">
    <location>
        <begin position="42"/>
        <end position="52"/>
    </location>
</feature>
<dbReference type="SMART" id="SM00717">
    <property type="entry name" value="SANT"/>
    <property type="match status" value="2"/>
</dbReference>
<dbReference type="InterPro" id="IPR001005">
    <property type="entry name" value="SANT/Myb"/>
</dbReference>
<feature type="compositionally biased region" description="Acidic residues" evidence="4">
    <location>
        <begin position="1457"/>
        <end position="1468"/>
    </location>
</feature>
<dbReference type="EMBL" id="FJVC01000408">
    <property type="protein sequence ID" value="CZT50095.1"/>
    <property type="molecule type" value="Genomic_DNA"/>
</dbReference>
<feature type="compositionally biased region" description="Acidic residues" evidence="4">
    <location>
        <begin position="1415"/>
        <end position="1425"/>
    </location>
</feature>
<feature type="compositionally biased region" description="Basic residues" evidence="4">
    <location>
        <begin position="184"/>
        <end position="195"/>
    </location>
</feature>
<feature type="compositionally biased region" description="Basic and acidic residues" evidence="4">
    <location>
        <begin position="1297"/>
        <end position="1308"/>
    </location>
</feature>
<evidence type="ECO:0000259" key="5">
    <source>
        <dbReference type="PROSITE" id="PS50090"/>
    </source>
</evidence>
<feature type="compositionally biased region" description="Low complexity" evidence="4">
    <location>
        <begin position="513"/>
        <end position="534"/>
    </location>
</feature>
<feature type="domain" description="HTH myb-type" evidence="6">
    <location>
        <begin position="677"/>
        <end position="730"/>
    </location>
</feature>
<feature type="compositionally biased region" description="Polar residues" evidence="4">
    <location>
        <begin position="1444"/>
        <end position="1453"/>
    </location>
</feature>